<keyword evidence="2" id="KW-0597">Phosphoprotein</keyword>
<name>A0A1S1QHL3_9ACTN</name>
<dbReference type="RefSeq" id="WP_071087298.1">
    <property type="nucleotide sequence ID" value="NZ_MBLM01000134.1"/>
</dbReference>
<dbReference type="SMART" id="SM00823">
    <property type="entry name" value="PKS_PP"/>
    <property type="match status" value="1"/>
</dbReference>
<evidence type="ECO:0000259" key="4">
    <source>
        <dbReference type="PROSITE" id="PS50075"/>
    </source>
</evidence>
<organism evidence="5 6">
    <name type="scientific">Parafrankia colletiae</name>
    <dbReference type="NCBI Taxonomy" id="573497"/>
    <lineage>
        <taxon>Bacteria</taxon>
        <taxon>Bacillati</taxon>
        <taxon>Actinomycetota</taxon>
        <taxon>Actinomycetes</taxon>
        <taxon>Frankiales</taxon>
        <taxon>Frankiaceae</taxon>
        <taxon>Parafrankia</taxon>
    </lineage>
</organism>
<dbReference type="PROSITE" id="PS50075">
    <property type="entry name" value="CARRIER"/>
    <property type="match status" value="1"/>
</dbReference>
<dbReference type="EMBL" id="MBLM01000134">
    <property type="protein sequence ID" value="OHV33147.1"/>
    <property type="molecule type" value="Genomic_DNA"/>
</dbReference>
<sequence length="128" mass="14253">MSISAQHTETIERIGELPRSERFDALEELVVAEFRRTLLMTDDEELETEKSYFEMGFTSLRIIEIKQRLEELLGCDISANVLFNRPTVGRLISHLSEDVLADLFVGPGGGSSGRQVSGPAPQDKETAL</sequence>
<keyword evidence="6" id="KW-1185">Reference proteome</keyword>
<comment type="caution">
    <text evidence="5">The sequence shown here is derived from an EMBL/GenBank/DDBJ whole genome shotgun (WGS) entry which is preliminary data.</text>
</comment>
<dbReference type="InterPro" id="IPR009081">
    <property type="entry name" value="PP-bd_ACP"/>
</dbReference>
<protein>
    <recommendedName>
        <fullName evidence="4">Carrier domain-containing protein</fullName>
    </recommendedName>
</protein>
<dbReference type="SUPFAM" id="SSF47336">
    <property type="entry name" value="ACP-like"/>
    <property type="match status" value="1"/>
</dbReference>
<evidence type="ECO:0000313" key="5">
    <source>
        <dbReference type="EMBL" id="OHV33147.1"/>
    </source>
</evidence>
<evidence type="ECO:0000256" key="1">
    <source>
        <dbReference type="ARBA" id="ARBA00022450"/>
    </source>
</evidence>
<accession>A0A1S1QHL3</accession>
<dbReference type="InterPro" id="IPR036736">
    <property type="entry name" value="ACP-like_sf"/>
</dbReference>
<dbReference type="GO" id="GO:0031177">
    <property type="term" value="F:phosphopantetheine binding"/>
    <property type="evidence" value="ECO:0007669"/>
    <property type="project" value="InterPro"/>
</dbReference>
<gene>
    <name evidence="5" type="ORF">CC117_23505</name>
</gene>
<evidence type="ECO:0000256" key="2">
    <source>
        <dbReference type="ARBA" id="ARBA00022553"/>
    </source>
</evidence>
<dbReference type="Proteomes" id="UP000179627">
    <property type="component" value="Unassembled WGS sequence"/>
</dbReference>
<evidence type="ECO:0000256" key="3">
    <source>
        <dbReference type="SAM" id="MobiDB-lite"/>
    </source>
</evidence>
<dbReference type="OrthoDB" id="3400287at2"/>
<keyword evidence="1" id="KW-0596">Phosphopantetheine</keyword>
<dbReference type="AlphaFoldDB" id="A0A1S1QHL3"/>
<evidence type="ECO:0000313" key="6">
    <source>
        <dbReference type="Proteomes" id="UP000179627"/>
    </source>
</evidence>
<feature type="region of interest" description="Disordered" evidence="3">
    <location>
        <begin position="109"/>
        <end position="128"/>
    </location>
</feature>
<feature type="domain" description="Carrier" evidence="4">
    <location>
        <begin position="24"/>
        <end position="99"/>
    </location>
</feature>
<dbReference type="Gene3D" id="1.10.1200.10">
    <property type="entry name" value="ACP-like"/>
    <property type="match status" value="1"/>
</dbReference>
<proteinExistence type="predicted"/>
<dbReference type="Pfam" id="PF00550">
    <property type="entry name" value="PP-binding"/>
    <property type="match status" value="1"/>
</dbReference>
<reference evidence="6" key="1">
    <citation type="submission" date="2016-07" db="EMBL/GenBank/DDBJ databases">
        <title>Sequence Frankia sp. strain CcI1.17.</title>
        <authorList>
            <person name="Ghodhbane-Gtari F."/>
            <person name="Swanson E."/>
            <person name="Gueddou A."/>
            <person name="Morris K."/>
            <person name="Hezbri K."/>
            <person name="Ktari A."/>
            <person name="Nouioui I."/>
            <person name="Abebe-Akele F."/>
            <person name="Simpson S."/>
            <person name="Thomas K."/>
            <person name="Gtari M."/>
            <person name="Tisa L.S."/>
            <person name="Hurst S."/>
        </authorList>
    </citation>
    <scope>NUCLEOTIDE SEQUENCE [LARGE SCALE GENOMIC DNA]</scope>
    <source>
        <strain evidence="6">Cc1.17</strain>
    </source>
</reference>
<dbReference type="InterPro" id="IPR020806">
    <property type="entry name" value="PKS_PP-bd"/>
</dbReference>